<dbReference type="CDD" id="cd00009">
    <property type="entry name" value="AAA"/>
    <property type="match status" value="1"/>
</dbReference>
<keyword evidence="2" id="KW-0067">ATP-binding</keyword>
<dbReference type="AlphaFoldDB" id="A0A846QSL9"/>
<organism evidence="8 9">
    <name type="scientific">Desulfobaculum xiamenense</name>
    <dbReference type="NCBI Taxonomy" id="995050"/>
    <lineage>
        <taxon>Bacteria</taxon>
        <taxon>Pseudomonadati</taxon>
        <taxon>Thermodesulfobacteriota</taxon>
        <taxon>Desulfovibrionia</taxon>
        <taxon>Desulfovibrionales</taxon>
        <taxon>Desulfovibrionaceae</taxon>
        <taxon>Desulfobaculum</taxon>
    </lineage>
</organism>
<dbReference type="Pfam" id="PF00072">
    <property type="entry name" value="Response_reg"/>
    <property type="match status" value="1"/>
</dbReference>
<gene>
    <name evidence="8" type="ORF">GGQ74_002118</name>
</gene>
<keyword evidence="8" id="KW-0238">DNA-binding</keyword>
<keyword evidence="1" id="KW-0547">Nucleotide-binding</keyword>
<dbReference type="SUPFAM" id="SSF52540">
    <property type="entry name" value="P-loop containing nucleoside triphosphate hydrolases"/>
    <property type="match status" value="1"/>
</dbReference>
<dbReference type="Pfam" id="PF00158">
    <property type="entry name" value="Sigma54_activat"/>
    <property type="match status" value="1"/>
</dbReference>
<dbReference type="Gene3D" id="3.40.50.300">
    <property type="entry name" value="P-loop containing nucleotide triphosphate hydrolases"/>
    <property type="match status" value="1"/>
</dbReference>
<keyword evidence="9" id="KW-1185">Reference proteome</keyword>
<keyword evidence="3" id="KW-0805">Transcription regulation</keyword>
<keyword evidence="4" id="KW-0804">Transcription</keyword>
<dbReference type="SMART" id="SM00448">
    <property type="entry name" value="REC"/>
    <property type="match status" value="1"/>
</dbReference>
<dbReference type="GO" id="GO:0006355">
    <property type="term" value="P:regulation of DNA-templated transcription"/>
    <property type="evidence" value="ECO:0007669"/>
    <property type="project" value="InterPro"/>
</dbReference>
<dbReference type="PROSITE" id="PS50045">
    <property type="entry name" value="SIGMA54_INTERACT_4"/>
    <property type="match status" value="1"/>
</dbReference>
<feature type="domain" description="Response regulatory" evidence="7">
    <location>
        <begin position="7"/>
        <end position="122"/>
    </location>
</feature>
<feature type="domain" description="Sigma-54 factor interaction" evidence="6">
    <location>
        <begin position="152"/>
        <end position="380"/>
    </location>
</feature>
<dbReference type="EMBL" id="JAATJA010000002">
    <property type="protein sequence ID" value="NJB68445.1"/>
    <property type="molecule type" value="Genomic_DNA"/>
</dbReference>
<dbReference type="Proteomes" id="UP000580856">
    <property type="component" value="Unassembled WGS sequence"/>
</dbReference>
<dbReference type="InterPro" id="IPR025943">
    <property type="entry name" value="Sigma_54_int_dom_ATP-bd_2"/>
</dbReference>
<dbReference type="SMART" id="SM00382">
    <property type="entry name" value="AAA"/>
    <property type="match status" value="1"/>
</dbReference>
<dbReference type="GO" id="GO:0005524">
    <property type="term" value="F:ATP binding"/>
    <property type="evidence" value="ECO:0007669"/>
    <property type="project" value="UniProtKB-KW"/>
</dbReference>
<dbReference type="Pfam" id="PF02954">
    <property type="entry name" value="HTH_8"/>
    <property type="match status" value="1"/>
</dbReference>
<dbReference type="SUPFAM" id="SSF52172">
    <property type="entry name" value="CheY-like"/>
    <property type="match status" value="1"/>
</dbReference>
<dbReference type="Gene3D" id="3.40.50.2300">
    <property type="match status" value="1"/>
</dbReference>
<dbReference type="FunFam" id="3.40.50.300:FF:000006">
    <property type="entry name" value="DNA-binding transcriptional regulator NtrC"/>
    <property type="match status" value="1"/>
</dbReference>
<protein>
    <submittedName>
        <fullName evidence="8">DNA-binding NtrC family response regulator</fullName>
    </submittedName>
</protein>
<evidence type="ECO:0000259" key="6">
    <source>
        <dbReference type="PROSITE" id="PS50045"/>
    </source>
</evidence>
<evidence type="ECO:0000313" key="8">
    <source>
        <dbReference type="EMBL" id="NJB68445.1"/>
    </source>
</evidence>
<dbReference type="Gene3D" id="1.10.10.60">
    <property type="entry name" value="Homeodomain-like"/>
    <property type="match status" value="1"/>
</dbReference>
<dbReference type="InterPro" id="IPR003593">
    <property type="entry name" value="AAA+_ATPase"/>
</dbReference>
<dbReference type="InterPro" id="IPR058031">
    <property type="entry name" value="AAA_lid_NorR"/>
</dbReference>
<dbReference type="Gene3D" id="1.10.8.60">
    <property type="match status" value="1"/>
</dbReference>
<dbReference type="InterPro" id="IPR002197">
    <property type="entry name" value="HTH_Fis"/>
</dbReference>
<evidence type="ECO:0000256" key="4">
    <source>
        <dbReference type="ARBA" id="ARBA00023163"/>
    </source>
</evidence>
<dbReference type="InterPro" id="IPR001789">
    <property type="entry name" value="Sig_transdc_resp-reg_receiver"/>
</dbReference>
<evidence type="ECO:0000256" key="3">
    <source>
        <dbReference type="ARBA" id="ARBA00023015"/>
    </source>
</evidence>
<dbReference type="InterPro" id="IPR025662">
    <property type="entry name" value="Sigma_54_int_dom_ATP-bd_1"/>
</dbReference>
<dbReference type="PROSITE" id="PS00676">
    <property type="entry name" value="SIGMA54_INTERACT_2"/>
    <property type="match status" value="1"/>
</dbReference>
<sequence length="470" mass="51340">MPSDHRAILIVDDEPSTIDSFELSLASQGMQGIDRCEDSRAVMDLLAKAPADVVLLDLVMPFVTGEELLERIRAAHPETEVVVITGIDTVDSAVTCMQAGAFDYLVKPVDGNRLFATVARALEMHRLRRENSSLRSGFLRDTPARPDLFGHIITDNPRMLRIFKYIEAIADSRQPVLITGESGTGKELVARAVHAASAASGPFVPINVAGLDDTVFSDTLFGHVRGAFTGAQNARRGLVENAAGGTLFLDEIGDLSPASQVKLLRLIQEREFTPLGADMPKPAEARVVAATHRDLESLRDSGRFRDDLFYRLCIHTIHLPPLRERKDDLPTLAEHFLRKAARALGHDVPRVPPQLHALLASHDFPGNVRELESMIVDAVSNTTGPQLPMLPFRRRIAPSPMPQCSAADNSGQPPTIAFPERLPTLSEAADQLIDEAMRRAGGKQTLACTLLGISQPALSKRLKRRTATHD</sequence>
<dbReference type="PROSITE" id="PS00675">
    <property type="entry name" value="SIGMA54_INTERACT_1"/>
    <property type="match status" value="1"/>
</dbReference>
<dbReference type="InterPro" id="IPR011006">
    <property type="entry name" value="CheY-like_superfamily"/>
</dbReference>
<evidence type="ECO:0000256" key="1">
    <source>
        <dbReference type="ARBA" id="ARBA00022741"/>
    </source>
</evidence>
<accession>A0A846QSL9</accession>
<dbReference type="InterPro" id="IPR027417">
    <property type="entry name" value="P-loop_NTPase"/>
</dbReference>
<dbReference type="PROSITE" id="PS50110">
    <property type="entry name" value="RESPONSE_REGULATORY"/>
    <property type="match status" value="1"/>
</dbReference>
<evidence type="ECO:0000256" key="2">
    <source>
        <dbReference type="ARBA" id="ARBA00022840"/>
    </source>
</evidence>
<dbReference type="GO" id="GO:0043565">
    <property type="term" value="F:sequence-specific DNA binding"/>
    <property type="evidence" value="ECO:0007669"/>
    <property type="project" value="InterPro"/>
</dbReference>
<name>A0A846QSL9_9BACT</name>
<dbReference type="RefSeq" id="WP_167941512.1">
    <property type="nucleotide sequence ID" value="NZ_JAATJA010000002.1"/>
</dbReference>
<dbReference type="Pfam" id="PF25601">
    <property type="entry name" value="AAA_lid_14"/>
    <property type="match status" value="1"/>
</dbReference>
<keyword evidence="5" id="KW-0597">Phosphoprotein</keyword>
<proteinExistence type="predicted"/>
<comment type="caution">
    <text evidence="8">The sequence shown here is derived from an EMBL/GenBank/DDBJ whole genome shotgun (WGS) entry which is preliminary data.</text>
</comment>
<feature type="modified residue" description="4-aspartylphosphate" evidence="5">
    <location>
        <position position="57"/>
    </location>
</feature>
<reference evidence="8 9" key="1">
    <citation type="submission" date="2020-03" db="EMBL/GenBank/DDBJ databases">
        <title>Genomic Encyclopedia of Type Strains, Phase IV (KMG-IV): sequencing the most valuable type-strain genomes for metagenomic binning, comparative biology and taxonomic classification.</title>
        <authorList>
            <person name="Goeker M."/>
        </authorList>
    </citation>
    <scope>NUCLEOTIDE SEQUENCE [LARGE SCALE GENOMIC DNA]</scope>
    <source>
        <strain evidence="8 9">DSM 24233</strain>
    </source>
</reference>
<evidence type="ECO:0000259" key="7">
    <source>
        <dbReference type="PROSITE" id="PS50110"/>
    </source>
</evidence>
<dbReference type="PANTHER" id="PTHR32071">
    <property type="entry name" value="TRANSCRIPTIONAL REGULATORY PROTEIN"/>
    <property type="match status" value="1"/>
</dbReference>
<dbReference type="InterPro" id="IPR002078">
    <property type="entry name" value="Sigma_54_int"/>
</dbReference>
<dbReference type="PANTHER" id="PTHR32071:SF13">
    <property type="entry name" value="RESPONSE REGULATOR HSFA"/>
    <property type="match status" value="1"/>
</dbReference>
<evidence type="ECO:0000313" key="9">
    <source>
        <dbReference type="Proteomes" id="UP000580856"/>
    </source>
</evidence>
<evidence type="ECO:0000256" key="5">
    <source>
        <dbReference type="PROSITE-ProRule" id="PRU00169"/>
    </source>
</evidence>
<dbReference type="GO" id="GO:0000160">
    <property type="term" value="P:phosphorelay signal transduction system"/>
    <property type="evidence" value="ECO:0007669"/>
    <property type="project" value="InterPro"/>
</dbReference>